<dbReference type="Proteomes" id="UP000321479">
    <property type="component" value="Chromosome"/>
</dbReference>
<proteinExistence type="predicted"/>
<dbReference type="KEGG" id="mgin:FRZ54_18500"/>
<evidence type="ECO:0000256" key="1">
    <source>
        <dbReference type="SAM" id="Phobius"/>
    </source>
</evidence>
<evidence type="ECO:0000313" key="3">
    <source>
        <dbReference type="Proteomes" id="UP000321479"/>
    </source>
</evidence>
<dbReference type="EMBL" id="CP042436">
    <property type="protein sequence ID" value="QEC64479.1"/>
    <property type="molecule type" value="Genomic_DNA"/>
</dbReference>
<keyword evidence="1" id="KW-1133">Transmembrane helix</keyword>
<feature type="transmembrane region" description="Helical" evidence="1">
    <location>
        <begin position="88"/>
        <end position="105"/>
    </location>
</feature>
<gene>
    <name evidence="2" type="ORF">FRZ54_18500</name>
</gene>
<evidence type="ECO:0008006" key="4">
    <source>
        <dbReference type="Google" id="ProtNLM"/>
    </source>
</evidence>
<reference evidence="2 3" key="1">
    <citation type="journal article" date="2017" name="Curr. Microbiol.">
        <title>Mucilaginibacter ginsenosidivorans sp. nov., Isolated from Soil of Ginseng Field.</title>
        <authorList>
            <person name="Kim M.M."/>
            <person name="Siddiqi M.Z."/>
            <person name="Im W.T."/>
        </authorList>
    </citation>
    <scope>NUCLEOTIDE SEQUENCE [LARGE SCALE GENOMIC DNA]</scope>
    <source>
        <strain evidence="2 3">Gsoil 3017</strain>
    </source>
</reference>
<accession>A0A5B8UZP0</accession>
<name>A0A5B8UZP0_9SPHI</name>
<protein>
    <recommendedName>
        <fullName evidence="4">DUF2335 domain-containing protein</fullName>
    </recommendedName>
</protein>
<dbReference type="RefSeq" id="WP_147033313.1">
    <property type="nucleotide sequence ID" value="NZ_CP042436.1"/>
</dbReference>
<keyword evidence="3" id="KW-1185">Reference proteome</keyword>
<sequence>MDEGLKNKAYMEGMRLKKAGMDNEVIRARLEKLGIPEELITQVISNMSIQQKQEKVKANEPLYYSGLLKVGLGVLLAIISAFIFPGKIIFPIGFVASGIVYALIAKNNMKS</sequence>
<feature type="transmembrane region" description="Helical" evidence="1">
    <location>
        <begin position="62"/>
        <end position="82"/>
    </location>
</feature>
<dbReference type="AlphaFoldDB" id="A0A5B8UZP0"/>
<keyword evidence="1" id="KW-0812">Transmembrane</keyword>
<evidence type="ECO:0000313" key="2">
    <source>
        <dbReference type="EMBL" id="QEC64479.1"/>
    </source>
</evidence>
<organism evidence="2 3">
    <name type="scientific">Mucilaginibacter ginsenosidivorans</name>
    <dbReference type="NCBI Taxonomy" id="398053"/>
    <lineage>
        <taxon>Bacteria</taxon>
        <taxon>Pseudomonadati</taxon>
        <taxon>Bacteroidota</taxon>
        <taxon>Sphingobacteriia</taxon>
        <taxon>Sphingobacteriales</taxon>
        <taxon>Sphingobacteriaceae</taxon>
        <taxon>Mucilaginibacter</taxon>
    </lineage>
</organism>
<keyword evidence="1" id="KW-0472">Membrane</keyword>
<dbReference type="OrthoDB" id="1374237at2"/>